<reference evidence="3" key="2">
    <citation type="submission" date="2011-01" db="EMBL/GenBank/DDBJ databases">
        <title>The complete genome of Deinococcus maricopensis DSM 21211.</title>
        <authorList>
            <consortium name="US DOE Joint Genome Institute (JGI-PGF)"/>
            <person name="Lucas S."/>
            <person name="Copeland A."/>
            <person name="Lapidus A."/>
            <person name="Goodwin L."/>
            <person name="Pitluck S."/>
            <person name="Kyrpides N."/>
            <person name="Mavromatis K."/>
            <person name="Pagani I."/>
            <person name="Ivanova N."/>
            <person name="Ovchinnikova G."/>
            <person name="Zeytun A."/>
            <person name="Detter J.C."/>
            <person name="Han C."/>
            <person name="Land M."/>
            <person name="Hauser L."/>
            <person name="Markowitz V."/>
            <person name="Cheng J.-F."/>
            <person name="Hugenholtz P."/>
            <person name="Woyke T."/>
            <person name="Wu D."/>
            <person name="Pukall R."/>
            <person name="Gehrich-Schroeter G."/>
            <person name="Brambilla E."/>
            <person name="Klenk H.-P."/>
            <person name="Eisen J.A."/>
        </authorList>
    </citation>
    <scope>NUCLEOTIDE SEQUENCE [LARGE SCALE GENOMIC DNA]</scope>
    <source>
        <strain evidence="3">DSM 21211 / LMG 22137 / NRRL B-23946 / LB-34</strain>
    </source>
</reference>
<dbReference type="STRING" id="709986.Deima_0282"/>
<accession>E8U4A7</accession>
<dbReference type="Pfam" id="PF01966">
    <property type="entry name" value="HD"/>
    <property type="match status" value="1"/>
</dbReference>
<dbReference type="HOGENOM" id="CLU_1335392_0_0_0"/>
<dbReference type="KEGG" id="dmr:Deima_0282"/>
<dbReference type="eggNOG" id="COG2206">
    <property type="taxonomic scope" value="Bacteria"/>
</dbReference>
<dbReference type="GO" id="GO:0016787">
    <property type="term" value="F:hydrolase activity"/>
    <property type="evidence" value="ECO:0007669"/>
    <property type="project" value="UniProtKB-KW"/>
</dbReference>
<protein>
    <submittedName>
        <fullName evidence="2">Metal-dependent phosphohydrolase HD sub domain protein</fullName>
    </submittedName>
</protein>
<evidence type="ECO:0000259" key="1">
    <source>
        <dbReference type="SMART" id="SM00471"/>
    </source>
</evidence>
<evidence type="ECO:0000313" key="2">
    <source>
        <dbReference type="EMBL" id="ADV65944.1"/>
    </source>
</evidence>
<dbReference type="SMART" id="SM00471">
    <property type="entry name" value="HDc"/>
    <property type="match status" value="1"/>
</dbReference>
<organism evidence="2 3">
    <name type="scientific">Deinococcus maricopensis (strain DSM 21211 / LMG 22137 / NRRL B-23946 / LB-34)</name>
    <dbReference type="NCBI Taxonomy" id="709986"/>
    <lineage>
        <taxon>Bacteria</taxon>
        <taxon>Thermotogati</taxon>
        <taxon>Deinococcota</taxon>
        <taxon>Deinococci</taxon>
        <taxon>Deinococcales</taxon>
        <taxon>Deinococcaceae</taxon>
        <taxon>Deinococcus</taxon>
    </lineage>
</organism>
<reference evidence="2 3" key="1">
    <citation type="journal article" date="2011" name="Stand. Genomic Sci.">
        <title>Complete genome sequence of Deinococcus maricopensis type strain (LB-34).</title>
        <authorList>
            <person name="Pukall R."/>
            <person name="Zeytun A."/>
            <person name="Lucas S."/>
            <person name="Lapidus A."/>
            <person name="Hammon N."/>
            <person name="Deshpande S."/>
            <person name="Nolan M."/>
            <person name="Cheng J.F."/>
            <person name="Pitluck S."/>
            <person name="Liolios K."/>
            <person name="Pagani I."/>
            <person name="Mikhailova N."/>
            <person name="Ivanova N."/>
            <person name="Mavromatis K."/>
            <person name="Pati A."/>
            <person name="Tapia R."/>
            <person name="Han C."/>
            <person name="Goodwin L."/>
            <person name="Chen A."/>
            <person name="Palaniappan K."/>
            <person name="Land M."/>
            <person name="Hauser L."/>
            <person name="Chang Y.J."/>
            <person name="Jeffries C.D."/>
            <person name="Brambilla E.M."/>
            <person name="Rohde M."/>
            <person name="Goker M."/>
            <person name="Detter J.C."/>
            <person name="Woyke T."/>
            <person name="Bristow J."/>
            <person name="Eisen J.A."/>
            <person name="Markowitz V."/>
            <person name="Hugenholtz P."/>
            <person name="Kyrpides N.C."/>
            <person name="Klenk H.P."/>
        </authorList>
    </citation>
    <scope>NUCLEOTIDE SEQUENCE [LARGE SCALE GENOMIC DNA]</scope>
    <source>
        <strain evidence="3">DSM 21211 / LMG 22137 / NRRL B-23946 / LB-34</strain>
    </source>
</reference>
<dbReference type="Proteomes" id="UP000008635">
    <property type="component" value="Chromosome"/>
</dbReference>
<dbReference type="InterPro" id="IPR006674">
    <property type="entry name" value="HD_domain"/>
</dbReference>
<dbReference type="SUPFAM" id="SSF109604">
    <property type="entry name" value="HD-domain/PDEase-like"/>
    <property type="match status" value="1"/>
</dbReference>
<sequence length="199" mass="21922">MLPDRMTALRLLHEAEALNPGPWVPHSLNVARAAEAIAAHHPRLDAERAFVLGALHDLGRRTGPNRDRHILDGYDALRALGFEDAARIALTHSFPLQELGELQGEWDGTAQEHARLGALLADVTYTLEDRLVQVCDMLALPDGCCILEKRFVDVTLRYGFGPATARKWRALLDLKRTFDAQVGGSVYALLPGIVETTLT</sequence>
<evidence type="ECO:0000313" key="3">
    <source>
        <dbReference type="Proteomes" id="UP000008635"/>
    </source>
</evidence>
<dbReference type="EMBL" id="CP002454">
    <property type="protein sequence ID" value="ADV65944.1"/>
    <property type="molecule type" value="Genomic_DNA"/>
</dbReference>
<dbReference type="Gene3D" id="1.10.3210.10">
    <property type="entry name" value="Hypothetical protein af1432"/>
    <property type="match status" value="1"/>
</dbReference>
<name>E8U4A7_DEIML</name>
<keyword evidence="2" id="KW-0378">Hydrolase</keyword>
<dbReference type="RefSeq" id="WP_013555449.1">
    <property type="nucleotide sequence ID" value="NC_014958.1"/>
</dbReference>
<gene>
    <name evidence="2" type="ordered locus">Deima_0282</name>
</gene>
<keyword evidence="3" id="KW-1185">Reference proteome</keyword>
<feature type="domain" description="HD/PDEase" evidence="1">
    <location>
        <begin position="19"/>
        <end position="150"/>
    </location>
</feature>
<proteinExistence type="predicted"/>
<dbReference type="AlphaFoldDB" id="E8U4A7"/>
<dbReference type="InterPro" id="IPR003607">
    <property type="entry name" value="HD/PDEase_dom"/>
</dbReference>